<feature type="coiled-coil region" evidence="1">
    <location>
        <begin position="207"/>
        <end position="259"/>
    </location>
</feature>
<keyword evidence="1" id="KW-0175">Coiled coil</keyword>
<evidence type="ECO:0000313" key="3">
    <source>
        <dbReference type="EMBL" id="OLQ05985.1"/>
    </source>
</evidence>
<evidence type="ECO:0000313" key="4">
    <source>
        <dbReference type="Proteomes" id="UP000186817"/>
    </source>
</evidence>
<gene>
    <name evidence="3" type="ORF">AK812_SmicGene10758</name>
</gene>
<protein>
    <submittedName>
        <fullName evidence="3">Uncharacterized protein</fullName>
    </submittedName>
</protein>
<organism evidence="3 4">
    <name type="scientific">Symbiodinium microadriaticum</name>
    <name type="common">Dinoflagellate</name>
    <name type="synonym">Zooxanthella microadriatica</name>
    <dbReference type="NCBI Taxonomy" id="2951"/>
    <lineage>
        <taxon>Eukaryota</taxon>
        <taxon>Sar</taxon>
        <taxon>Alveolata</taxon>
        <taxon>Dinophyceae</taxon>
        <taxon>Suessiales</taxon>
        <taxon>Symbiodiniaceae</taxon>
        <taxon>Symbiodinium</taxon>
    </lineage>
</organism>
<dbReference type="EMBL" id="LSRX01000170">
    <property type="protein sequence ID" value="OLQ05985.1"/>
    <property type="molecule type" value="Genomic_DNA"/>
</dbReference>
<feature type="region of interest" description="Disordered" evidence="2">
    <location>
        <begin position="299"/>
        <end position="319"/>
    </location>
</feature>
<dbReference type="OMA" id="FKMACLH"/>
<dbReference type="OrthoDB" id="430745at2759"/>
<evidence type="ECO:0000256" key="1">
    <source>
        <dbReference type="SAM" id="Coils"/>
    </source>
</evidence>
<keyword evidence="4" id="KW-1185">Reference proteome</keyword>
<name>A0A1Q9EEW7_SYMMI</name>
<reference evidence="3 4" key="1">
    <citation type="submission" date="2016-02" db="EMBL/GenBank/DDBJ databases">
        <title>Genome analysis of coral dinoflagellate symbionts highlights evolutionary adaptations to a symbiotic lifestyle.</title>
        <authorList>
            <person name="Aranda M."/>
            <person name="Li Y."/>
            <person name="Liew Y.J."/>
            <person name="Baumgarten S."/>
            <person name="Simakov O."/>
            <person name="Wilson M."/>
            <person name="Piel J."/>
            <person name="Ashoor H."/>
            <person name="Bougouffa S."/>
            <person name="Bajic V.B."/>
            <person name="Ryu T."/>
            <person name="Ravasi T."/>
            <person name="Bayer T."/>
            <person name="Micklem G."/>
            <person name="Kim H."/>
            <person name="Bhak J."/>
            <person name="Lajeunesse T.C."/>
            <person name="Voolstra C.R."/>
        </authorList>
    </citation>
    <scope>NUCLEOTIDE SEQUENCE [LARGE SCALE GENOMIC DNA]</scope>
    <source>
        <strain evidence="3 4">CCMP2467</strain>
    </source>
</reference>
<dbReference type="AlphaFoldDB" id="A0A1Q9EEW7"/>
<sequence length="426" mass="47530">MQARFMPWNTGTDVGAVAQIKEEMGRWDSQRRIAEASMDEKLEAMLQSTLHHMQRNLERVANEVNRLVEDQDAVRDICEARDEQSRRFTQFKAETVRFASMERQHNALSDELWGDELGLAKIAGELKKTNATFGKLEDAVAALQEGKAEAVQLEKLRADVPWVAKMVHEAKTSTSQMRQTVGEVVNDVREHFRTASETIASHNANFVKQVREEYQVELSNSAKLREEVKSFMSKATQSVESLELRVDEVASKANALAAEAREELEAPKRDKTSADNELKALKKRLGGVFDNSALEKQDAVDRVKDDETAAQSDVDPKPSCELWPARHTLNLSNPDPSAAAPLVLAAFKMACLHYARLAETALLFAIMPSPIDYRGAAVERYELLDRREQLLSLTANRSLVQGPSVFDGGTGALGLWPEETVRAQVL</sequence>
<evidence type="ECO:0000256" key="2">
    <source>
        <dbReference type="SAM" id="MobiDB-lite"/>
    </source>
</evidence>
<proteinExistence type="predicted"/>
<comment type="caution">
    <text evidence="3">The sequence shown here is derived from an EMBL/GenBank/DDBJ whole genome shotgun (WGS) entry which is preliminary data.</text>
</comment>
<accession>A0A1Q9EEW7</accession>
<dbReference type="Proteomes" id="UP000186817">
    <property type="component" value="Unassembled WGS sequence"/>
</dbReference>